<proteinExistence type="predicted"/>
<dbReference type="AlphaFoldDB" id="A0AAX4JXY8"/>
<feature type="compositionally biased region" description="Low complexity" evidence="1">
    <location>
        <begin position="7"/>
        <end position="40"/>
    </location>
</feature>
<sequence>MPPTRQTKTYGKSKTKSPSTSAKTKANSKPKSVPTTSSSSTKRKAVNGKPNKEDDENVRNDKSSIQEENHKEDEDTELMKRVILLLVENVKNIDWFDLAKKLDHTTLNSSSSSSSNGNSSTKNRKGKKSKKDEMVNKMTGTELRNYFNDTILPILRSGNYPLDTINNGPPAGTRVTETERYVPNSPLESEEELDEGGDNKEKAVEVPSSPPQDELEKEDERKEDPTDENEIKSEMELDHDEESQVPNKRKSSNDKKPSLQPKPQSKAKPKPEVATEARPNRPKRATKTPYVEIGGSDEEAADTVSK</sequence>
<reference evidence="2 3" key="1">
    <citation type="submission" date="2024-01" db="EMBL/GenBank/DDBJ databases">
        <title>Comparative genomics of Cryptococcus and Kwoniella reveals pathogenesis evolution and contrasting modes of karyotype evolution via chromosome fusion or intercentromeric recombination.</title>
        <authorList>
            <person name="Coelho M.A."/>
            <person name="David-Palma M."/>
            <person name="Shea T."/>
            <person name="Bowers K."/>
            <person name="McGinley-Smith S."/>
            <person name="Mohammad A.W."/>
            <person name="Gnirke A."/>
            <person name="Yurkov A.M."/>
            <person name="Nowrousian M."/>
            <person name="Sun S."/>
            <person name="Cuomo C.A."/>
            <person name="Heitman J."/>
        </authorList>
    </citation>
    <scope>NUCLEOTIDE SEQUENCE [LARGE SCALE GENOMIC DNA]</scope>
    <source>
        <strain evidence="2 3">CBS 6074</strain>
    </source>
</reference>
<feature type="compositionally biased region" description="Basic and acidic residues" evidence="1">
    <location>
        <begin position="269"/>
        <end position="279"/>
    </location>
</feature>
<keyword evidence="3" id="KW-1185">Reference proteome</keyword>
<name>A0AAX4JXY8_9TREE</name>
<feature type="compositionally biased region" description="Low complexity" evidence="1">
    <location>
        <begin position="108"/>
        <end position="121"/>
    </location>
</feature>
<evidence type="ECO:0000313" key="3">
    <source>
        <dbReference type="Proteomes" id="UP001355207"/>
    </source>
</evidence>
<dbReference type="EMBL" id="CP144103">
    <property type="protein sequence ID" value="WWC90081.1"/>
    <property type="molecule type" value="Genomic_DNA"/>
</dbReference>
<gene>
    <name evidence="2" type="ORF">L201_005014</name>
</gene>
<feature type="compositionally biased region" description="Acidic residues" evidence="1">
    <location>
        <begin position="295"/>
        <end position="306"/>
    </location>
</feature>
<dbReference type="GeneID" id="91095684"/>
<feature type="compositionally biased region" description="Basic and acidic residues" evidence="1">
    <location>
        <begin position="57"/>
        <end position="74"/>
    </location>
</feature>
<evidence type="ECO:0000256" key="1">
    <source>
        <dbReference type="SAM" id="MobiDB-lite"/>
    </source>
</evidence>
<dbReference type="RefSeq" id="XP_066076844.1">
    <property type="nucleotide sequence ID" value="XM_066220747.1"/>
</dbReference>
<organism evidence="2 3">
    <name type="scientific">Kwoniella dendrophila CBS 6074</name>
    <dbReference type="NCBI Taxonomy" id="1295534"/>
    <lineage>
        <taxon>Eukaryota</taxon>
        <taxon>Fungi</taxon>
        <taxon>Dikarya</taxon>
        <taxon>Basidiomycota</taxon>
        <taxon>Agaricomycotina</taxon>
        <taxon>Tremellomycetes</taxon>
        <taxon>Tremellales</taxon>
        <taxon>Cryptococcaceae</taxon>
        <taxon>Kwoniella</taxon>
    </lineage>
</organism>
<feature type="region of interest" description="Disordered" evidence="1">
    <location>
        <begin position="1"/>
        <end position="74"/>
    </location>
</feature>
<feature type="region of interest" description="Disordered" evidence="1">
    <location>
        <begin position="158"/>
        <end position="306"/>
    </location>
</feature>
<protein>
    <submittedName>
        <fullName evidence="2">Uncharacterized protein</fullName>
    </submittedName>
</protein>
<feature type="compositionally biased region" description="Basic and acidic residues" evidence="1">
    <location>
        <begin position="218"/>
        <end position="236"/>
    </location>
</feature>
<accession>A0AAX4JXY8</accession>
<evidence type="ECO:0000313" key="2">
    <source>
        <dbReference type="EMBL" id="WWC90081.1"/>
    </source>
</evidence>
<feature type="region of interest" description="Disordered" evidence="1">
    <location>
        <begin position="105"/>
        <end position="137"/>
    </location>
</feature>
<dbReference type="Proteomes" id="UP001355207">
    <property type="component" value="Chromosome 6"/>
</dbReference>